<proteinExistence type="predicted"/>
<name>A0A4Q7YBF3_9ACTN</name>
<dbReference type="InterPro" id="IPR050109">
    <property type="entry name" value="HTH-type_TetR-like_transc_reg"/>
</dbReference>
<reference evidence="6 7" key="1">
    <citation type="submission" date="2019-02" db="EMBL/GenBank/DDBJ databases">
        <title>Sequencing the genomes of 1000 actinobacteria strains.</title>
        <authorList>
            <person name="Klenk H.-P."/>
        </authorList>
    </citation>
    <scope>NUCLEOTIDE SEQUENCE [LARGE SCALE GENOMIC DNA]</scope>
    <source>
        <strain evidence="6 7">DSM 44509</strain>
    </source>
</reference>
<keyword evidence="1" id="KW-0805">Transcription regulation</keyword>
<protein>
    <submittedName>
        <fullName evidence="6">TetR family transcriptional regulator</fullName>
    </submittedName>
</protein>
<dbReference type="PRINTS" id="PR00455">
    <property type="entry name" value="HTHTETR"/>
</dbReference>
<gene>
    <name evidence="6" type="ORF">BKA19_3655</name>
</gene>
<dbReference type="GO" id="GO:0000976">
    <property type="term" value="F:transcription cis-regulatory region binding"/>
    <property type="evidence" value="ECO:0007669"/>
    <property type="project" value="TreeGrafter"/>
</dbReference>
<dbReference type="SUPFAM" id="SSF46689">
    <property type="entry name" value="Homeodomain-like"/>
    <property type="match status" value="1"/>
</dbReference>
<dbReference type="SUPFAM" id="SSF48498">
    <property type="entry name" value="Tetracyclin repressor-like, C-terminal domain"/>
    <property type="match status" value="1"/>
</dbReference>
<evidence type="ECO:0000313" key="7">
    <source>
        <dbReference type="Proteomes" id="UP000292507"/>
    </source>
</evidence>
<dbReference type="GO" id="GO:0003700">
    <property type="term" value="F:DNA-binding transcription factor activity"/>
    <property type="evidence" value="ECO:0007669"/>
    <property type="project" value="TreeGrafter"/>
</dbReference>
<dbReference type="InterPro" id="IPR001647">
    <property type="entry name" value="HTH_TetR"/>
</dbReference>
<accession>A0A4Q7YBF3</accession>
<dbReference type="RefSeq" id="WP_104528837.1">
    <property type="nucleotide sequence ID" value="NZ_POQT01000018.1"/>
</dbReference>
<dbReference type="PANTHER" id="PTHR30055:SF234">
    <property type="entry name" value="HTH-TYPE TRANSCRIPTIONAL REGULATOR BETI"/>
    <property type="match status" value="1"/>
</dbReference>
<dbReference type="Pfam" id="PF00440">
    <property type="entry name" value="TetR_N"/>
    <property type="match status" value="1"/>
</dbReference>
<dbReference type="Gene3D" id="1.10.357.10">
    <property type="entry name" value="Tetracycline Repressor, domain 2"/>
    <property type="match status" value="1"/>
</dbReference>
<evidence type="ECO:0000256" key="1">
    <source>
        <dbReference type="ARBA" id="ARBA00023015"/>
    </source>
</evidence>
<feature type="domain" description="HTH tetR-type" evidence="5">
    <location>
        <begin position="14"/>
        <end position="74"/>
    </location>
</feature>
<keyword evidence="3" id="KW-0804">Transcription</keyword>
<sequence length="189" mass="19588">MPRLREGTLAAHRSVVQAAILDATGALVARGGLRAVTMSQVAADAGIGRATLYRYFPDVDALLHAWHERRLGQHLHELAGLRRAGGPALDRLAAVLQAFGSIRHRHPGVGDAAPLHGGAAVTRAHGHVREMVHGLVSAAAADGAVRTDVPPAELAAYCLASLDAAAELGSGEAVERLVAVTLDGLRPRG</sequence>
<keyword evidence="7" id="KW-1185">Reference proteome</keyword>
<dbReference type="OrthoDB" id="9795011at2"/>
<dbReference type="Proteomes" id="UP000292507">
    <property type="component" value="Unassembled WGS sequence"/>
</dbReference>
<dbReference type="InterPro" id="IPR049445">
    <property type="entry name" value="TetR_SbtR-like_C"/>
</dbReference>
<dbReference type="PANTHER" id="PTHR30055">
    <property type="entry name" value="HTH-TYPE TRANSCRIPTIONAL REGULATOR RUTR"/>
    <property type="match status" value="1"/>
</dbReference>
<dbReference type="AlphaFoldDB" id="A0A4Q7YBF3"/>
<feature type="DNA-binding region" description="H-T-H motif" evidence="4">
    <location>
        <begin position="37"/>
        <end position="56"/>
    </location>
</feature>
<evidence type="ECO:0000256" key="3">
    <source>
        <dbReference type="ARBA" id="ARBA00023163"/>
    </source>
</evidence>
<dbReference type="Pfam" id="PF21597">
    <property type="entry name" value="TetR_C_43"/>
    <property type="match status" value="1"/>
</dbReference>
<keyword evidence="2 4" id="KW-0238">DNA-binding</keyword>
<organism evidence="6 7">
    <name type="scientific">Blastococcus saxobsidens</name>
    <dbReference type="NCBI Taxonomy" id="138336"/>
    <lineage>
        <taxon>Bacteria</taxon>
        <taxon>Bacillati</taxon>
        <taxon>Actinomycetota</taxon>
        <taxon>Actinomycetes</taxon>
        <taxon>Geodermatophilales</taxon>
        <taxon>Geodermatophilaceae</taxon>
        <taxon>Blastococcus</taxon>
    </lineage>
</organism>
<dbReference type="InterPro" id="IPR009057">
    <property type="entry name" value="Homeodomain-like_sf"/>
</dbReference>
<comment type="caution">
    <text evidence="6">The sequence shown here is derived from an EMBL/GenBank/DDBJ whole genome shotgun (WGS) entry which is preliminary data.</text>
</comment>
<dbReference type="PROSITE" id="PS50977">
    <property type="entry name" value="HTH_TETR_2"/>
    <property type="match status" value="1"/>
</dbReference>
<evidence type="ECO:0000313" key="6">
    <source>
        <dbReference type="EMBL" id="RZU33914.1"/>
    </source>
</evidence>
<evidence type="ECO:0000256" key="4">
    <source>
        <dbReference type="PROSITE-ProRule" id="PRU00335"/>
    </source>
</evidence>
<dbReference type="InterPro" id="IPR036271">
    <property type="entry name" value="Tet_transcr_reg_TetR-rel_C_sf"/>
</dbReference>
<evidence type="ECO:0000259" key="5">
    <source>
        <dbReference type="PROSITE" id="PS50977"/>
    </source>
</evidence>
<dbReference type="EMBL" id="SHKV01000001">
    <property type="protein sequence ID" value="RZU33914.1"/>
    <property type="molecule type" value="Genomic_DNA"/>
</dbReference>
<evidence type="ECO:0000256" key="2">
    <source>
        <dbReference type="ARBA" id="ARBA00023125"/>
    </source>
</evidence>